<keyword evidence="2" id="KW-1185">Reference proteome</keyword>
<comment type="caution">
    <text evidence="1">The sequence shown here is derived from an EMBL/GenBank/DDBJ whole genome shotgun (WGS) entry which is preliminary data.</text>
</comment>
<name>A0ABU0JYA5_9BACL</name>
<dbReference type="EMBL" id="JAUSWM010000002">
    <property type="protein sequence ID" value="MDQ0482073.1"/>
    <property type="molecule type" value="Genomic_DNA"/>
</dbReference>
<dbReference type="Proteomes" id="UP001226720">
    <property type="component" value="Unassembled WGS sequence"/>
</dbReference>
<organism evidence="1 2">
    <name type="scientific">Guptibacillus hwajinpoensis</name>
    <dbReference type="NCBI Taxonomy" id="208199"/>
    <lineage>
        <taxon>Bacteria</taxon>
        <taxon>Bacillati</taxon>
        <taxon>Bacillota</taxon>
        <taxon>Bacilli</taxon>
        <taxon>Bacillales</taxon>
        <taxon>Guptibacillaceae</taxon>
        <taxon>Guptibacillus</taxon>
    </lineage>
</organism>
<accession>A0ABU0JYA5</accession>
<dbReference type="Pfam" id="PF06866">
    <property type="entry name" value="DUF1256"/>
    <property type="match status" value="1"/>
</dbReference>
<gene>
    <name evidence="1" type="ORF">QO000_001042</name>
</gene>
<dbReference type="SUPFAM" id="SSF53163">
    <property type="entry name" value="HybD-like"/>
    <property type="match status" value="1"/>
</dbReference>
<dbReference type="NCBIfam" id="TIGR02841">
    <property type="entry name" value="spore_YyaC"/>
    <property type="match status" value="1"/>
</dbReference>
<evidence type="ECO:0000313" key="2">
    <source>
        <dbReference type="Proteomes" id="UP001226720"/>
    </source>
</evidence>
<protein>
    <submittedName>
        <fullName evidence="1">Sporulation protein YyaC</fullName>
    </submittedName>
</protein>
<sequence length="209" mass="22802">MNLRDKFFQKKPAAYRIHHEDTLAMQTLSERLSVLLPARRMDSIVIVCIGTDRSTGDALGPLVGTKLQQLKPKATVYGTLESPVHAVNLNDVMTSIHQQHTKPFIIGIDACLGRLHSVGIVTAGEGPVKPGAGVKKELPEVGDIHLTGIVNVSGFMEYFVLQNTRLNLVMKMADVMANGLFHSIGSLGLETPTEKNRVSNWGDDLLQLP</sequence>
<proteinExistence type="predicted"/>
<dbReference type="GeneID" id="301325098"/>
<dbReference type="InterPro" id="IPR009665">
    <property type="entry name" value="YyaC"/>
</dbReference>
<dbReference type="RefSeq" id="WP_301549964.1">
    <property type="nucleotide sequence ID" value="NZ_JAQRMZ010000001.1"/>
</dbReference>
<evidence type="ECO:0000313" key="1">
    <source>
        <dbReference type="EMBL" id="MDQ0482073.1"/>
    </source>
</evidence>
<reference evidence="1" key="1">
    <citation type="submission" date="2023-07" db="EMBL/GenBank/DDBJ databases">
        <title>Genomic Encyclopedia of Type Strains, Phase IV (KMG-IV): sequencing the most valuable type-strain genomes for metagenomic binning, comparative biology and taxonomic classification.</title>
        <authorList>
            <person name="Goeker M."/>
        </authorList>
    </citation>
    <scope>NUCLEOTIDE SEQUENCE [LARGE SCALE GENOMIC DNA]</scope>
    <source>
        <strain evidence="1">JSM 076093</strain>
    </source>
</reference>
<dbReference type="InterPro" id="IPR023430">
    <property type="entry name" value="Pept_HybD-like_dom_sf"/>
</dbReference>